<proteinExistence type="predicted"/>
<evidence type="ECO:0000313" key="3">
    <source>
        <dbReference type="Proteomes" id="UP001057375"/>
    </source>
</evidence>
<dbReference type="Proteomes" id="UP001057375">
    <property type="component" value="Unassembled WGS sequence"/>
</dbReference>
<sequence length="360" mass="40816">MHSAEQPVISNIDMKVLERFLSAKTLKDALVTLDSFGEASIEFSFLRCLAFDRFPDEIDAAHLEQKDNALAHLRSQNSKLADQMERRRLLCEVVSSSGELDVSKWTRFLSLCKFSPLHSKISTTISKPSDEQAGTEETDQAIAEAPSIMTYNTLIPDILAAEMTPSEASNSARSIAALELAVSKALQHEDISQRQQVLRQISSYKVKGAMELAVSVWQSQWGMDEQPSFYGQAQDFLGQLRFFHTMPTSVLEEYACFHPPIKKTLSYYRHIFSELISTNEIDGPNTSSSDILSLYSDCFDALSTRWEQCPAVVKHEVMSMYLLAMRDEYLRLLCVPRSEQEEEVDKEGEERKEREDIITT</sequence>
<comment type="caution">
    <text evidence="2">The sequence shown here is derived from an EMBL/GenBank/DDBJ whole genome shotgun (WGS) entry which is preliminary data.</text>
</comment>
<evidence type="ECO:0000313" key="2">
    <source>
        <dbReference type="EMBL" id="GKT28353.1"/>
    </source>
</evidence>
<accession>A0ABQ5K718</accession>
<feature type="region of interest" description="Disordered" evidence="1">
    <location>
        <begin position="339"/>
        <end position="360"/>
    </location>
</feature>
<feature type="non-terminal residue" evidence="2">
    <location>
        <position position="360"/>
    </location>
</feature>
<keyword evidence="3" id="KW-1185">Reference proteome</keyword>
<name>A0ABQ5K718_9EUKA</name>
<gene>
    <name evidence="2" type="ORF">ADUPG1_000602</name>
</gene>
<feature type="compositionally biased region" description="Basic and acidic residues" evidence="1">
    <location>
        <begin position="348"/>
        <end position="360"/>
    </location>
</feature>
<evidence type="ECO:0000256" key="1">
    <source>
        <dbReference type="SAM" id="MobiDB-lite"/>
    </source>
</evidence>
<dbReference type="EMBL" id="BQXS01000250">
    <property type="protein sequence ID" value="GKT28353.1"/>
    <property type="molecule type" value="Genomic_DNA"/>
</dbReference>
<reference evidence="2" key="1">
    <citation type="submission" date="2022-03" db="EMBL/GenBank/DDBJ databases">
        <title>Draft genome sequence of Aduncisulcus paluster, a free-living microaerophilic Fornicata.</title>
        <authorList>
            <person name="Yuyama I."/>
            <person name="Kume K."/>
            <person name="Tamura T."/>
            <person name="Inagaki Y."/>
            <person name="Hashimoto T."/>
        </authorList>
    </citation>
    <scope>NUCLEOTIDE SEQUENCE</scope>
    <source>
        <strain evidence="2">NY0171</strain>
    </source>
</reference>
<protein>
    <submittedName>
        <fullName evidence="2">Uncharacterized protein</fullName>
    </submittedName>
</protein>
<organism evidence="2 3">
    <name type="scientific">Aduncisulcus paluster</name>
    <dbReference type="NCBI Taxonomy" id="2918883"/>
    <lineage>
        <taxon>Eukaryota</taxon>
        <taxon>Metamonada</taxon>
        <taxon>Carpediemonas-like organisms</taxon>
        <taxon>Aduncisulcus</taxon>
    </lineage>
</organism>